<keyword evidence="3" id="KW-1185">Reference proteome</keyword>
<dbReference type="STRING" id="33114.A0A2G2W0B7"/>
<evidence type="ECO:0000313" key="3">
    <source>
        <dbReference type="Proteomes" id="UP000224567"/>
    </source>
</evidence>
<dbReference type="Proteomes" id="UP000224567">
    <property type="component" value="Unassembled WGS sequence"/>
</dbReference>
<dbReference type="Gene3D" id="3.30.70.2890">
    <property type="entry name" value="XS domain"/>
    <property type="match status" value="1"/>
</dbReference>
<gene>
    <name evidence="2" type="ORF">CQW23_22249</name>
</gene>
<accession>A0A2G2W0B7</accession>
<protein>
    <recommendedName>
        <fullName evidence="4">XS domain-containing protein</fullName>
    </recommendedName>
</protein>
<name>A0A2G2W0B7_CAPBA</name>
<keyword evidence="1" id="KW-0732">Signal</keyword>
<feature type="signal peptide" evidence="1">
    <location>
        <begin position="1"/>
        <end position="28"/>
    </location>
</feature>
<dbReference type="InterPro" id="IPR038588">
    <property type="entry name" value="XS_domain_sf"/>
</dbReference>
<dbReference type="PROSITE" id="PS51257">
    <property type="entry name" value="PROKAR_LIPOPROTEIN"/>
    <property type="match status" value="1"/>
</dbReference>
<reference evidence="2 3" key="1">
    <citation type="journal article" date="2017" name="Genome Biol.">
        <title>New reference genome sequences of hot pepper reveal the massive evolution of plant disease-resistance genes by retroduplication.</title>
        <authorList>
            <person name="Kim S."/>
            <person name="Park J."/>
            <person name="Yeom S.I."/>
            <person name="Kim Y.M."/>
            <person name="Seo E."/>
            <person name="Kim K.T."/>
            <person name="Kim M.S."/>
            <person name="Lee J.M."/>
            <person name="Cheong K."/>
            <person name="Shin H.S."/>
            <person name="Kim S.B."/>
            <person name="Han K."/>
            <person name="Lee J."/>
            <person name="Park M."/>
            <person name="Lee H.A."/>
            <person name="Lee H.Y."/>
            <person name="Lee Y."/>
            <person name="Oh S."/>
            <person name="Lee J.H."/>
            <person name="Choi E."/>
            <person name="Choi E."/>
            <person name="Lee S.E."/>
            <person name="Jeon J."/>
            <person name="Kim H."/>
            <person name="Choi G."/>
            <person name="Song H."/>
            <person name="Lee J."/>
            <person name="Lee S.C."/>
            <person name="Kwon J.K."/>
            <person name="Lee H.Y."/>
            <person name="Koo N."/>
            <person name="Hong Y."/>
            <person name="Kim R.W."/>
            <person name="Kang W.H."/>
            <person name="Huh J.H."/>
            <person name="Kang B.C."/>
            <person name="Yang T.J."/>
            <person name="Lee Y.H."/>
            <person name="Bennetzen J.L."/>
            <person name="Choi D."/>
        </authorList>
    </citation>
    <scope>NUCLEOTIDE SEQUENCE [LARGE SCALE GENOMIC DNA]</scope>
    <source>
        <strain evidence="3">cv. PBC81</strain>
    </source>
</reference>
<proteinExistence type="predicted"/>
<comment type="caution">
    <text evidence="2">The sequence shown here is derived from an EMBL/GenBank/DDBJ whole genome shotgun (WGS) entry which is preliminary data.</text>
</comment>
<evidence type="ECO:0000256" key="1">
    <source>
        <dbReference type="SAM" id="SignalP"/>
    </source>
</evidence>
<dbReference type="EMBL" id="MLFT02000009">
    <property type="protein sequence ID" value="PHT38676.1"/>
    <property type="molecule type" value="Genomic_DNA"/>
</dbReference>
<evidence type="ECO:0000313" key="2">
    <source>
        <dbReference type="EMBL" id="PHT38676.1"/>
    </source>
</evidence>
<evidence type="ECO:0008006" key="4">
    <source>
        <dbReference type="Google" id="ProtNLM"/>
    </source>
</evidence>
<sequence length="214" mass="22892">MRGPELNVLSRAWAWAGVLGSACSQAWAGCPGMSVVSGPEHGLRPVKERGLDGRRGLRPGWELGSQTWFEGRGFGPEHRLRPGSSLGLGLDWAAGLGGRVLDFCMVSGCRLGSWAQRDLRPQAWAGARVLSSVYSLGLGRGDGHLGVTLIKFASNQSGLLEAMRLAEYFEKDDHGWLAVLKSNGLGDCSCPCRFEAGSAASCFLPFGSFLLLIR</sequence>
<dbReference type="OrthoDB" id="941998at2759"/>
<reference evidence="3" key="2">
    <citation type="journal article" date="2017" name="J. Anim. Genet.">
        <title>Multiple reference genome sequences of hot pepper reveal the massive evolution of plant disease resistance genes by retroduplication.</title>
        <authorList>
            <person name="Kim S."/>
            <person name="Park J."/>
            <person name="Yeom S.-I."/>
            <person name="Kim Y.-M."/>
            <person name="Seo E."/>
            <person name="Kim K.-T."/>
            <person name="Kim M.-S."/>
            <person name="Lee J.M."/>
            <person name="Cheong K."/>
            <person name="Shin H.-S."/>
            <person name="Kim S.-B."/>
            <person name="Han K."/>
            <person name="Lee J."/>
            <person name="Park M."/>
            <person name="Lee H.-A."/>
            <person name="Lee H.-Y."/>
            <person name="Lee Y."/>
            <person name="Oh S."/>
            <person name="Lee J.H."/>
            <person name="Choi E."/>
            <person name="Choi E."/>
            <person name="Lee S.E."/>
            <person name="Jeon J."/>
            <person name="Kim H."/>
            <person name="Choi G."/>
            <person name="Song H."/>
            <person name="Lee J."/>
            <person name="Lee S.-C."/>
            <person name="Kwon J.-K."/>
            <person name="Lee H.-Y."/>
            <person name="Koo N."/>
            <person name="Hong Y."/>
            <person name="Kim R.W."/>
            <person name="Kang W.-H."/>
            <person name="Huh J.H."/>
            <person name="Kang B.-C."/>
            <person name="Yang T.-J."/>
            <person name="Lee Y.-H."/>
            <person name="Bennetzen J.L."/>
            <person name="Choi D."/>
        </authorList>
    </citation>
    <scope>NUCLEOTIDE SEQUENCE [LARGE SCALE GENOMIC DNA]</scope>
    <source>
        <strain evidence="3">cv. PBC81</strain>
    </source>
</reference>
<organism evidence="2 3">
    <name type="scientific">Capsicum baccatum</name>
    <name type="common">Peruvian pepper</name>
    <dbReference type="NCBI Taxonomy" id="33114"/>
    <lineage>
        <taxon>Eukaryota</taxon>
        <taxon>Viridiplantae</taxon>
        <taxon>Streptophyta</taxon>
        <taxon>Embryophyta</taxon>
        <taxon>Tracheophyta</taxon>
        <taxon>Spermatophyta</taxon>
        <taxon>Magnoliopsida</taxon>
        <taxon>eudicotyledons</taxon>
        <taxon>Gunneridae</taxon>
        <taxon>Pentapetalae</taxon>
        <taxon>asterids</taxon>
        <taxon>lamiids</taxon>
        <taxon>Solanales</taxon>
        <taxon>Solanaceae</taxon>
        <taxon>Solanoideae</taxon>
        <taxon>Capsiceae</taxon>
        <taxon>Capsicum</taxon>
    </lineage>
</organism>
<dbReference type="AlphaFoldDB" id="A0A2G2W0B7"/>
<feature type="chain" id="PRO_5013935246" description="XS domain-containing protein" evidence="1">
    <location>
        <begin position="29"/>
        <end position="214"/>
    </location>
</feature>